<dbReference type="GO" id="GO:0003677">
    <property type="term" value="F:DNA binding"/>
    <property type="evidence" value="ECO:0007669"/>
    <property type="project" value="UniProtKB-KW"/>
</dbReference>
<feature type="domain" description="Tyr recombinase" evidence="5">
    <location>
        <begin position="169"/>
        <end position="388"/>
    </location>
</feature>
<dbReference type="GO" id="GO:0006310">
    <property type="term" value="P:DNA recombination"/>
    <property type="evidence" value="ECO:0007669"/>
    <property type="project" value="UniProtKB-KW"/>
</dbReference>
<dbReference type="InterPro" id="IPR002104">
    <property type="entry name" value="Integrase_catalytic"/>
</dbReference>
<dbReference type="InterPro" id="IPR010998">
    <property type="entry name" value="Integrase_recombinase_N"/>
</dbReference>
<comment type="similarity">
    <text evidence="1">Belongs to the 'phage' integrase family.</text>
</comment>
<dbReference type="GO" id="GO:0015074">
    <property type="term" value="P:DNA integration"/>
    <property type="evidence" value="ECO:0007669"/>
    <property type="project" value="UniProtKB-KW"/>
</dbReference>
<proteinExistence type="inferred from homology"/>
<dbReference type="AlphaFoldDB" id="A0A4Y4BXH0"/>
<dbReference type="InterPro" id="IPR013762">
    <property type="entry name" value="Integrase-like_cat_sf"/>
</dbReference>
<dbReference type="PANTHER" id="PTHR30629">
    <property type="entry name" value="PROPHAGE INTEGRASE"/>
    <property type="match status" value="1"/>
</dbReference>
<evidence type="ECO:0000256" key="2">
    <source>
        <dbReference type="ARBA" id="ARBA00022908"/>
    </source>
</evidence>
<comment type="caution">
    <text evidence="6">The sequence shown here is derived from an EMBL/GenBank/DDBJ whole genome shotgun (WGS) entry which is preliminary data.</text>
</comment>
<keyword evidence="2" id="KW-0229">DNA integration</keyword>
<dbReference type="PROSITE" id="PS51898">
    <property type="entry name" value="TYR_RECOMBINASE"/>
    <property type="match status" value="1"/>
</dbReference>
<dbReference type="PANTHER" id="PTHR30629:SF2">
    <property type="entry name" value="PROPHAGE INTEGRASE INTS-RELATED"/>
    <property type="match status" value="1"/>
</dbReference>
<dbReference type="InterPro" id="IPR011010">
    <property type="entry name" value="DNA_brk_join_enz"/>
</dbReference>
<dbReference type="Gene3D" id="1.10.443.10">
    <property type="entry name" value="Intergrase catalytic core"/>
    <property type="match status" value="1"/>
</dbReference>
<sequence length="398" mass="46724">MRGKELWCAEKAAGKNPNGKRKKIRGFGETQKEAKANLEKNIVKKITQPQTQQPTIQELLQFFNNHQTDTNAINNITIKEIIETKYLPYKEERTQQKTNDNRQGIFKKHILPYVNNTTIDNYNQELIEKILNKSTEPATTKTIYSQIRALTTYLINYGYIAQNPLSQIPKPKYTPKNQTRNNTIIDTATDDVRTIVKQYSQDKTKETETLLLLLLLMGLRRMELLGLTWDCILNIEKKGQAQLLVKQQLDDKKGFRIKPTTKTSEIRTIYLPEDIRHALLKRKQQNRKIYNNIEKYENLESLVFIDDTGEIITPNKLRGIWKRIWKEFYRENYESNKFTIHYMRHIAANLLLQSQSPQTTQSIIGDKEAVLDKYYSHASRKQQQEAAQQLQKWLTTLF</sequence>
<evidence type="ECO:0000313" key="6">
    <source>
        <dbReference type="EMBL" id="GEC85415.1"/>
    </source>
</evidence>
<gene>
    <name evidence="6" type="ORF">CVA01_07290</name>
</gene>
<evidence type="ECO:0000256" key="4">
    <source>
        <dbReference type="ARBA" id="ARBA00023172"/>
    </source>
</evidence>
<dbReference type="EMBL" id="BJNT01000005">
    <property type="protein sequence ID" value="GEC85415.1"/>
    <property type="molecule type" value="Genomic_DNA"/>
</dbReference>
<dbReference type="Proteomes" id="UP000319986">
    <property type="component" value="Unassembled WGS sequence"/>
</dbReference>
<dbReference type="Gene3D" id="1.10.150.130">
    <property type="match status" value="1"/>
</dbReference>
<evidence type="ECO:0000259" key="5">
    <source>
        <dbReference type="PROSITE" id="PS51898"/>
    </source>
</evidence>
<organism evidence="6 7">
    <name type="scientific">Corynebacterium variabile</name>
    <dbReference type="NCBI Taxonomy" id="1727"/>
    <lineage>
        <taxon>Bacteria</taxon>
        <taxon>Bacillati</taxon>
        <taxon>Actinomycetota</taxon>
        <taxon>Actinomycetes</taxon>
        <taxon>Mycobacteriales</taxon>
        <taxon>Corynebacteriaceae</taxon>
        <taxon>Corynebacterium</taxon>
    </lineage>
</organism>
<accession>A0A4Y4BXH0</accession>
<dbReference type="SUPFAM" id="SSF56349">
    <property type="entry name" value="DNA breaking-rejoining enzymes"/>
    <property type="match status" value="1"/>
</dbReference>
<dbReference type="InterPro" id="IPR050808">
    <property type="entry name" value="Phage_Integrase"/>
</dbReference>
<evidence type="ECO:0000256" key="1">
    <source>
        <dbReference type="ARBA" id="ARBA00008857"/>
    </source>
</evidence>
<dbReference type="Pfam" id="PF00589">
    <property type="entry name" value="Phage_integrase"/>
    <property type="match status" value="1"/>
</dbReference>
<name>A0A4Y4BXH0_9CORY</name>
<keyword evidence="3" id="KW-0238">DNA-binding</keyword>
<evidence type="ECO:0000313" key="7">
    <source>
        <dbReference type="Proteomes" id="UP000319986"/>
    </source>
</evidence>
<keyword evidence="4" id="KW-0233">DNA recombination</keyword>
<reference evidence="6 7" key="1">
    <citation type="submission" date="2019-06" db="EMBL/GenBank/DDBJ databases">
        <title>Whole genome shotgun sequence of Corynebacterium variabile NBRC 15286.</title>
        <authorList>
            <person name="Hosoyama A."/>
            <person name="Uohara A."/>
            <person name="Ohji S."/>
            <person name="Ichikawa N."/>
        </authorList>
    </citation>
    <scope>NUCLEOTIDE SEQUENCE [LARGE SCALE GENOMIC DNA]</scope>
    <source>
        <strain evidence="6 7">NBRC 15286</strain>
    </source>
</reference>
<protein>
    <submittedName>
        <fullName evidence="6">Site-specific integrase</fullName>
    </submittedName>
</protein>
<evidence type="ECO:0000256" key="3">
    <source>
        <dbReference type="ARBA" id="ARBA00023125"/>
    </source>
</evidence>